<protein>
    <submittedName>
        <fullName evidence="1">Uncharacterized protein</fullName>
    </submittedName>
</protein>
<evidence type="ECO:0000313" key="1">
    <source>
        <dbReference type="EMBL" id="RAK54979.1"/>
    </source>
</evidence>
<dbReference type="AlphaFoldDB" id="A0A328AK52"/>
<evidence type="ECO:0000313" key="2">
    <source>
        <dbReference type="Proteomes" id="UP000249254"/>
    </source>
</evidence>
<name>A0A328AK52_9CAUL</name>
<keyword evidence="2" id="KW-1185">Reference proteome</keyword>
<comment type="caution">
    <text evidence="1">The sequence shown here is derived from an EMBL/GenBank/DDBJ whole genome shotgun (WGS) entry which is preliminary data.</text>
</comment>
<sequence length="86" mass="9957">MSAFQAYGGAYEHDGRSFRWRCYATARVYEVREGDPALPAPRGKKWIRKSPFRGEPEFSWLIDEAIEDFSHILLQMEPPQPQVVDA</sequence>
<organism evidence="1 2">
    <name type="scientific">Phenylobacterium soli</name>
    <dbReference type="NCBI Taxonomy" id="2170551"/>
    <lineage>
        <taxon>Bacteria</taxon>
        <taxon>Pseudomonadati</taxon>
        <taxon>Pseudomonadota</taxon>
        <taxon>Alphaproteobacteria</taxon>
        <taxon>Caulobacterales</taxon>
        <taxon>Caulobacteraceae</taxon>
        <taxon>Phenylobacterium</taxon>
    </lineage>
</organism>
<dbReference type="EMBL" id="QFYQ01000001">
    <property type="protein sequence ID" value="RAK54979.1"/>
    <property type="molecule type" value="Genomic_DNA"/>
</dbReference>
<reference evidence="2" key="1">
    <citation type="submission" date="2018-05" db="EMBL/GenBank/DDBJ databases">
        <authorList>
            <person name="Li X."/>
        </authorList>
    </citation>
    <scope>NUCLEOTIDE SEQUENCE [LARGE SCALE GENOMIC DNA]</scope>
    <source>
        <strain evidence="2">LX32</strain>
    </source>
</reference>
<dbReference type="Proteomes" id="UP000249254">
    <property type="component" value="Unassembled WGS sequence"/>
</dbReference>
<gene>
    <name evidence="1" type="ORF">DJ017_10790</name>
</gene>
<proteinExistence type="predicted"/>
<dbReference type="RefSeq" id="WP_111528729.1">
    <property type="nucleotide sequence ID" value="NZ_JBHRSG010000004.1"/>
</dbReference>
<accession>A0A328AK52</accession>